<protein>
    <submittedName>
        <fullName evidence="1">Uncharacterized protein</fullName>
    </submittedName>
</protein>
<name>A0A4S8P6X0_9ACTN</name>
<sequence length="94" mass="10087">MDPISPPVLAQPQARLLAPGVVFAWRGEHMEAVRASGLSGLIWVLRGRGDRHPVATVCRGQITTTEHMPLTPGEAASLLDAVQAVEFPPKRAMP</sequence>
<dbReference type="Proteomes" id="UP000305792">
    <property type="component" value="Unassembled WGS sequence"/>
</dbReference>
<comment type="caution">
    <text evidence="1">The sequence shown here is derived from an EMBL/GenBank/DDBJ whole genome shotgun (WGS) entry which is preliminary data.</text>
</comment>
<keyword evidence="2" id="KW-1185">Reference proteome</keyword>
<dbReference type="EMBL" id="STGX01000016">
    <property type="protein sequence ID" value="THV26023.1"/>
    <property type="molecule type" value="Genomic_DNA"/>
</dbReference>
<accession>A0A4S8P6X0</accession>
<proteinExistence type="predicted"/>
<reference evidence="1 2" key="1">
    <citation type="journal article" date="2018" name="Int. J. Syst. Evol. Microbiol.">
        <title>Glycomyces paridis sp. nov., isolated from the medicinal plant Paris polyphylla.</title>
        <authorList>
            <person name="Fang X.M."/>
            <person name="Bai J.L."/>
            <person name="Su J."/>
            <person name="Zhao L.L."/>
            <person name="Liu H.Y."/>
            <person name="Ma B.P."/>
            <person name="Zhang Y.Q."/>
            <person name="Yu L.Y."/>
        </authorList>
    </citation>
    <scope>NUCLEOTIDE SEQUENCE [LARGE SCALE GENOMIC DNA]</scope>
    <source>
        <strain evidence="1 2">CPCC 204357</strain>
    </source>
</reference>
<gene>
    <name evidence="1" type="ORF">E9998_20040</name>
</gene>
<organism evidence="1 2">
    <name type="scientific">Glycomyces paridis</name>
    <dbReference type="NCBI Taxonomy" id="2126555"/>
    <lineage>
        <taxon>Bacteria</taxon>
        <taxon>Bacillati</taxon>
        <taxon>Actinomycetota</taxon>
        <taxon>Actinomycetes</taxon>
        <taxon>Glycomycetales</taxon>
        <taxon>Glycomycetaceae</taxon>
        <taxon>Glycomyces</taxon>
    </lineage>
</organism>
<evidence type="ECO:0000313" key="1">
    <source>
        <dbReference type="EMBL" id="THV26023.1"/>
    </source>
</evidence>
<evidence type="ECO:0000313" key="2">
    <source>
        <dbReference type="Proteomes" id="UP000305792"/>
    </source>
</evidence>
<dbReference type="RefSeq" id="WP_136531471.1">
    <property type="nucleotide sequence ID" value="NZ_STGX01000016.1"/>
</dbReference>
<dbReference type="AlphaFoldDB" id="A0A4S8P6X0"/>